<name>A0AB39VH17_9FUSO</name>
<sequence>MEIKSFSQFILEHKNRFEKRKYFILDKNFKIVRKEPSFILEMAYIYCENEKKDEKVLENIKSEFENTFLEKEKNVKRQSKIEAKKLEDSFIRSLFNRESIHALKLGNEMFYKNKKKFFEILYNFSFVSADENKFIKTFFAEKMVEKIVLENGEKYSNIRFFVEEILKNILNYFTKSQFCFLDFEDEKNIKYFLENEISMLYKKIYVENFDKIIEKYEIRNVKKINFEKNYNFEELSESKKILYNFI</sequence>
<organism evidence="1">
    <name type="scientific">Leptotrichia rugosa</name>
    <dbReference type="NCBI Taxonomy" id="3239302"/>
    <lineage>
        <taxon>Bacteria</taxon>
        <taxon>Fusobacteriati</taxon>
        <taxon>Fusobacteriota</taxon>
        <taxon>Fusobacteriia</taxon>
        <taxon>Fusobacteriales</taxon>
        <taxon>Leptotrichiaceae</taxon>
        <taxon>Leptotrichia</taxon>
    </lineage>
</organism>
<dbReference type="EMBL" id="CP165644">
    <property type="protein sequence ID" value="XDU66558.1"/>
    <property type="molecule type" value="Genomic_DNA"/>
</dbReference>
<protein>
    <submittedName>
        <fullName evidence="1">Uncharacterized protein</fullName>
    </submittedName>
</protein>
<gene>
    <name evidence="1" type="ORF">AB8B22_09135</name>
</gene>
<accession>A0AB39VH17</accession>
<dbReference type="KEGG" id="lrug:AB8B22_09135"/>
<proteinExistence type="predicted"/>
<reference evidence="1" key="1">
    <citation type="submission" date="2024-07" db="EMBL/GenBank/DDBJ databases">
        <authorList>
            <person name="Li X.-J."/>
            <person name="Wang X."/>
        </authorList>
    </citation>
    <scope>NUCLEOTIDE SEQUENCE</scope>
    <source>
        <strain evidence="1">HSP-334</strain>
    </source>
</reference>
<dbReference type="AlphaFoldDB" id="A0AB39VH17"/>
<dbReference type="RefSeq" id="WP_369710876.1">
    <property type="nucleotide sequence ID" value="NZ_CP165644.1"/>
</dbReference>
<evidence type="ECO:0000313" key="1">
    <source>
        <dbReference type="EMBL" id="XDU66558.1"/>
    </source>
</evidence>